<gene>
    <name evidence="3" type="ORF">SFLOR_v1c02300</name>
</gene>
<evidence type="ECO:0000313" key="4">
    <source>
        <dbReference type="Proteomes" id="UP000231823"/>
    </source>
</evidence>
<keyword evidence="4" id="KW-1185">Reference proteome</keyword>
<feature type="compositionally biased region" description="Polar residues" evidence="1">
    <location>
        <begin position="249"/>
        <end position="261"/>
    </location>
</feature>
<keyword evidence="2" id="KW-0472">Membrane</keyword>
<feature type="region of interest" description="Disordered" evidence="1">
    <location>
        <begin position="249"/>
        <end position="271"/>
    </location>
</feature>
<evidence type="ECO:0000256" key="1">
    <source>
        <dbReference type="SAM" id="MobiDB-lite"/>
    </source>
</evidence>
<feature type="transmembrane region" description="Helical" evidence="2">
    <location>
        <begin position="972"/>
        <end position="993"/>
    </location>
</feature>
<dbReference type="Proteomes" id="UP000231823">
    <property type="component" value="Chromosome"/>
</dbReference>
<accession>A0A2K8SCU9</accession>
<dbReference type="KEGG" id="sfz:SFLOR_v1c02300"/>
<sequence>MKKVILSLFLFMNLSYVPIKQFNNSIQQKELKNNLEDISNYSYDPSYPSFNLYSDFYSRTQRLYIDSGKDDSLPNCSNCSDQRRNRVNNGEWYYFEWQAKEINVLNYAPNKQVFLDNYKEIKISFYYNYNTWDGGTGWSDNDEKNISPRLNKDIDYNFSSNSGWIYAHSYHNEINKAHLQIEFGHSWRGNNLILKWKLGASVYWKGGSWYNHSSFVMLSKDSFQFKSNFNQNNLKSKIQSALSKNFTIKSDTSPDVSNNEKNGLPGKPSKSNKELVISEIDKRLRTSFGIDYSAWFSKPILKRNDTFNDEKSYVSITFKDEQQISGSKQFLTNVIMPVNITLTDLYYQRSAQKRLVINPGKIVNPNSQLNELIIDKPEYDAKNNTFVYHNSIDVTFTAISESEILTVNGQEVPVFNNIYRIKLDNNLNTYKIEVNGIKNLKGITKLNLNINIQSLANKLNYRWVGWNPKENLEQSKLIEKTLGDGKPNPDYDPSINSKTGMRNEYIYIERNMKFPFYQDPLDKFGNIITDYKNINKSIIAEAAVANSGVTLLEKFDKAKIYRVDRLKLDENFKLISKQENVNIKENEQWSIEGLWHYVIYLQDYVKETIDPSNPGSQNINATKGSTIHKLLYISNKSKDYTRFTSLDFVSKNQSIFKFWDSLAGIHLKNYLISYTTINTSQKIEDLTYEQIIMYWKKYVSDQISQKIDVPQNPVSYKDLKNLNISSLKMNEINPLEVKNKIINHVKKYVEKFIKNSVYKTDYIICDENENQIEELDFQDFINLSENNKYKKITLFIKALGTSSLLIGRQNFNIINNKEFEESKNFDLSTIKDLKSIRYNFTNADNQIKRNFLNNYIYEYVKKILQIYKPKKIDWEYEYDKDYYISLNSSQGKDIKVDTDLEKILYKFLNSKTQVVLEVFIISRDESIKLSGLTNYKIINDPKNSNVAPEVPEPPFKPEVSKKNNISNRTVRWWIILIICFSILLLILFGVILWKRRKVKKVK</sequence>
<dbReference type="EMBL" id="CP025057">
    <property type="protein sequence ID" value="AUB31291.1"/>
    <property type="molecule type" value="Genomic_DNA"/>
</dbReference>
<evidence type="ECO:0000256" key="2">
    <source>
        <dbReference type="SAM" id="Phobius"/>
    </source>
</evidence>
<evidence type="ECO:0000313" key="3">
    <source>
        <dbReference type="EMBL" id="AUB31291.1"/>
    </source>
</evidence>
<organism evidence="3 4">
    <name type="scientific">Spiroplasma floricola 23-6</name>
    <dbReference type="NCBI Taxonomy" id="1336749"/>
    <lineage>
        <taxon>Bacteria</taxon>
        <taxon>Bacillati</taxon>
        <taxon>Mycoplasmatota</taxon>
        <taxon>Mollicutes</taxon>
        <taxon>Entomoplasmatales</taxon>
        <taxon>Spiroplasmataceae</taxon>
        <taxon>Spiroplasma</taxon>
    </lineage>
</organism>
<name>A0A2K8SCU9_9MOLU</name>
<keyword evidence="2" id="KW-1133">Transmembrane helix</keyword>
<protein>
    <submittedName>
        <fullName evidence="3">Uncharacterized protein</fullName>
    </submittedName>
</protein>
<keyword evidence="2" id="KW-0812">Transmembrane</keyword>
<reference evidence="3 4" key="1">
    <citation type="submission" date="2017-12" db="EMBL/GenBank/DDBJ databases">
        <title>Complete genome sequence of Spiroplasma floricola 23-6 (ATCC 29989).</title>
        <authorList>
            <person name="Tsai Y.-M."/>
            <person name="Wu P.-S."/>
            <person name="Lo W.-S."/>
            <person name="Kuo C.-H."/>
        </authorList>
    </citation>
    <scope>NUCLEOTIDE SEQUENCE [LARGE SCALE GENOMIC DNA]</scope>
    <source>
        <strain evidence="3 4">23-6</strain>
    </source>
</reference>
<proteinExistence type="predicted"/>
<dbReference type="AlphaFoldDB" id="A0A2K8SCU9"/>
<dbReference type="NCBIfam" id="NF045892">
    <property type="entry name" value="ICE_Mbov_0399"/>
    <property type="match status" value="1"/>
</dbReference>